<keyword evidence="2" id="KW-1185">Reference proteome</keyword>
<comment type="caution">
    <text evidence="1">The sequence shown here is derived from an EMBL/GenBank/DDBJ whole genome shotgun (WGS) entry which is preliminary data.</text>
</comment>
<proteinExistence type="predicted"/>
<protein>
    <submittedName>
        <fullName evidence="1">DUF1059 domain-containing protein</fullName>
    </submittedName>
</protein>
<dbReference type="InterPro" id="IPR009409">
    <property type="entry name" value="DUF1059"/>
</dbReference>
<dbReference type="Pfam" id="PF06348">
    <property type="entry name" value="DUF1059"/>
    <property type="match status" value="1"/>
</dbReference>
<name>A0A939LNH0_9CELL</name>
<dbReference type="Proteomes" id="UP000664209">
    <property type="component" value="Unassembled WGS sequence"/>
</dbReference>
<evidence type="ECO:0000313" key="2">
    <source>
        <dbReference type="Proteomes" id="UP000664209"/>
    </source>
</evidence>
<gene>
    <name evidence="1" type="ORF">J4G33_02690</name>
</gene>
<organism evidence="1 2">
    <name type="scientific">Actinotalea soli</name>
    <dbReference type="NCBI Taxonomy" id="2819234"/>
    <lineage>
        <taxon>Bacteria</taxon>
        <taxon>Bacillati</taxon>
        <taxon>Actinomycetota</taxon>
        <taxon>Actinomycetes</taxon>
        <taxon>Micrococcales</taxon>
        <taxon>Cellulomonadaceae</taxon>
        <taxon>Actinotalea</taxon>
    </lineage>
</organism>
<sequence length="57" mass="5932">MKTFRCGDVVPGCTATFHGADDEILGAVGRHATADHGITTITPELVSAVREHMVPAA</sequence>
<evidence type="ECO:0000313" key="1">
    <source>
        <dbReference type="EMBL" id="MBO1750704.1"/>
    </source>
</evidence>
<accession>A0A939LNH0</accession>
<dbReference type="EMBL" id="JAGEMK010000001">
    <property type="protein sequence ID" value="MBO1750704.1"/>
    <property type="molecule type" value="Genomic_DNA"/>
</dbReference>
<dbReference type="RefSeq" id="WP_208054325.1">
    <property type="nucleotide sequence ID" value="NZ_JAGEMK010000001.1"/>
</dbReference>
<dbReference type="AlphaFoldDB" id="A0A939LNH0"/>
<reference evidence="1" key="1">
    <citation type="submission" date="2021-03" db="EMBL/GenBank/DDBJ databases">
        <title>Actinotalea soli sp. nov., isolated from soil.</title>
        <authorList>
            <person name="Ping W."/>
            <person name="Zhang J."/>
        </authorList>
    </citation>
    <scope>NUCLEOTIDE SEQUENCE</scope>
    <source>
        <strain evidence="1">BY-33</strain>
    </source>
</reference>